<dbReference type="SUPFAM" id="SSF53756">
    <property type="entry name" value="UDP-Glycosyltransferase/glycogen phosphorylase"/>
    <property type="match status" value="1"/>
</dbReference>
<reference evidence="2 3" key="1">
    <citation type="submission" date="2018-10" db="EMBL/GenBank/DDBJ databases">
        <title>Kocuria sp. M5W7-7, whole genome shotgun sequence.</title>
        <authorList>
            <person name="Tuo L."/>
        </authorList>
    </citation>
    <scope>NUCLEOTIDE SEQUENCE [LARGE SCALE GENOMIC DNA]</scope>
    <source>
        <strain evidence="2 3">M5W7-7</strain>
    </source>
</reference>
<evidence type="ECO:0000256" key="1">
    <source>
        <dbReference type="SAM" id="MobiDB-lite"/>
    </source>
</evidence>
<evidence type="ECO:0000313" key="2">
    <source>
        <dbReference type="EMBL" id="ROZ62195.1"/>
    </source>
</evidence>
<dbReference type="Proteomes" id="UP000270616">
    <property type="component" value="Unassembled WGS sequence"/>
</dbReference>
<organism evidence="2 3">
    <name type="scientific">Kocuria soli</name>
    <dbReference type="NCBI Taxonomy" id="2485125"/>
    <lineage>
        <taxon>Bacteria</taxon>
        <taxon>Bacillati</taxon>
        <taxon>Actinomycetota</taxon>
        <taxon>Actinomycetes</taxon>
        <taxon>Micrococcales</taxon>
        <taxon>Micrococcaceae</taxon>
        <taxon>Kocuria</taxon>
    </lineage>
</organism>
<gene>
    <name evidence="2" type="ORF">EDL96_10935</name>
</gene>
<accession>A0A3N3ZV56</accession>
<proteinExistence type="predicted"/>
<name>A0A3N3ZV56_9MICC</name>
<dbReference type="AlphaFoldDB" id="A0A3N3ZV56"/>
<feature type="region of interest" description="Disordered" evidence="1">
    <location>
        <begin position="1"/>
        <end position="21"/>
    </location>
</feature>
<sequence>MDARSEESQRGGAPPSGDQVGRAQMHVDVVRHAVIGPPHHGVTRYGRGLLVAARTVEAADAAGHRLRHVDLETASPGRADLLHVPFTDRIFGATLDAAVDSVRHLLDREAPRSWVVNLHDLPQREEGADRYSRRAAAYAWLAARADVVVANSQHEARGVHDLPGCADVNIRVIPLPLEPVAAPGTGRRAPDGEPLRGGDPPTPADIGLLGFVYPGKGYERLIDAAPVGTCVRAIGQAAEGHHDYLHDLMERARQRGVDFEVTGYVPEGMLAAELHAVNVPVCPHRHVSASGSLNTWIAHGRVPLVLESPYMIEIAHRWPGAVTVATAQDFRSRLLECLGDPRRTRALGAPPSWGWSEVAAAYSRVWAEELS</sequence>
<protein>
    <recommendedName>
        <fullName evidence="4">Glycosyltransferase family 1 protein</fullName>
    </recommendedName>
</protein>
<dbReference type="Gene3D" id="3.40.50.2000">
    <property type="entry name" value="Glycogen Phosphorylase B"/>
    <property type="match status" value="2"/>
</dbReference>
<comment type="caution">
    <text evidence="2">The sequence shown here is derived from an EMBL/GenBank/DDBJ whole genome shotgun (WGS) entry which is preliminary data.</text>
</comment>
<dbReference type="EMBL" id="RKMF01000014">
    <property type="protein sequence ID" value="ROZ62195.1"/>
    <property type="molecule type" value="Genomic_DNA"/>
</dbReference>
<evidence type="ECO:0008006" key="4">
    <source>
        <dbReference type="Google" id="ProtNLM"/>
    </source>
</evidence>
<feature type="region of interest" description="Disordered" evidence="1">
    <location>
        <begin position="181"/>
        <end position="200"/>
    </location>
</feature>
<keyword evidence="3" id="KW-1185">Reference proteome</keyword>
<evidence type="ECO:0000313" key="3">
    <source>
        <dbReference type="Proteomes" id="UP000270616"/>
    </source>
</evidence>